<dbReference type="EMBL" id="KI631268">
    <property type="protein sequence ID" value="EYU29249.1"/>
    <property type="molecule type" value="Genomic_DNA"/>
</dbReference>
<protein>
    <recommendedName>
        <fullName evidence="1">Peptidase C1A papain C-terminal domain-containing protein</fullName>
    </recommendedName>
</protein>
<dbReference type="Proteomes" id="UP000030748">
    <property type="component" value="Unassembled WGS sequence"/>
</dbReference>
<dbReference type="GO" id="GO:0008234">
    <property type="term" value="F:cysteine-type peptidase activity"/>
    <property type="evidence" value="ECO:0007669"/>
    <property type="project" value="InterPro"/>
</dbReference>
<dbReference type="Pfam" id="PF00112">
    <property type="entry name" value="Peptidase_C1"/>
    <property type="match status" value="1"/>
</dbReference>
<evidence type="ECO:0000313" key="2">
    <source>
        <dbReference type="EMBL" id="EYU29249.1"/>
    </source>
</evidence>
<dbReference type="GO" id="GO:0006508">
    <property type="term" value="P:proteolysis"/>
    <property type="evidence" value="ECO:0007669"/>
    <property type="project" value="InterPro"/>
</dbReference>
<dbReference type="KEGG" id="egt:105967209"/>
<evidence type="ECO:0000313" key="3">
    <source>
        <dbReference type="Proteomes" id="UP000030748"/>
    </source>
</evidence>
<evidence type="ECO:0000259" key="1">
    <source>
        <dbReference type="Pfam" id="PF00112"/>
    </source>
</evidence>
<accession>A0A022QNS0</accession>
<reference evidence="2 3" key="1">
    <citation type="journal article" date="2013" name="Proc. Natl. Acad. Sci. U.S.A.">
        <title>Fine-scale variation in meiotic recombination in Mimulus inferred from population shotgun sequencing.</title>
        <authorList>
            <person name="Hellsten U."/>
            <person name="Wright K.M."/>
            <person name="Jenkins J."/>
            <person name="Shu S."/>
            <person name="Yuan Y."/>
            <person name="Wessler S.R."/>
            <person name="Schmutz J."/>
            <person name="Willis J.H."/>
            <person name="Rokhsar D.S."/>
        </authorList>
    </citation>
    <scope>NUCLEOTIDE SEQUENCE [LARGE SCALE GENOMIC DNA]</scope>
    <source>
        <strain evidence="3">cv. DUN x IM62</strain>
    </source>
</reference>
<dbReference type="InterPro" id="IPR000668">
    <property type="entry name" value="Peptidase_C1A_C"/>
</dbReference>
<dbReference type="InterPro" id="IPR025660">
    <property type="entry name" value="Pept_his_AS"/>
</dbReference>
<dbReference type="OrthoDB" id="1276605at2759"/>
<gene>
    <name evidence="2" type="ORF">MIMGU_mgv1a015416mg</name>
</gene>
<dbReference type="Gene3D" id="3.90.70.10">
    <property type="entry name" value="Cysteine proteinases"/>
    <property type="match status" value="1"/>
</dbReference>
<proteinExistence type="predicted"/>
<sequence>MTFYDCDAIAPLSYVQRYGVCLASDHPYLLGAFDRNAQSPIVSEKIKVRKIVLLGGSHIEAKKAIDRGHPFIGGITVFPDLGTFEGKGIYRNKLKNKNKNWARHAVLVVGYGVTFSGEEYYIVQNSWGDDWGDNGLGKISCELIDPQVFVDEAYVEMS</sequence>
<dbReference type="CDD" id="cd02619">
    <property type="entry name" value="Peptidase_C1"/>
    <property type="match status" value="1"/>
</dbReference>
<dbReference type="PROSITE" id="PS00639">
    <property type="entry name" value="THIOL_PROTEASE_HIS"/>
    <property type="match status" value="1"/>
</dbReference>
<dbReference type="AlphaFoldDB" id="A0A022QNS0"/>
<dbReference type="SUPFAM" id="SSF54001">
    <property type="entry name" value="Cysteine proteinases"/>
    <property type="match status" value="1"/>
</dbReference>
<dbReference type="STRING" id="4155.A0A022QNS0"/>
<dbReference type="InterPro" id="IPR038765">
    <property type="entry name" value="Papain-like_cys_pep_sf"/>
</dbReference>
<keyword evidence="3" id="KW-1185">Reference proteome</keyword>
<organism evidence="2 3">
    <name type="scientific">Erythranthe guttata</name>
    <name type="common">Yellow monkey flower</name>
    <name type="synonym">Mimulus guttatus</name>
    <dbReference type="NCBI Taxonomy" id="4155"/>
    <lineage>
        <taxon>Eukaryota</taxon>
        <taxon>Viridiplantae</taxon>
        <taxon>Streptophyta</taxon>
        <taxon>Embryophyta</taxon>
        <taxon>Tracheophyta</taxon>
        <taxon>Spermatophyta</taxon>
        <taxon>Magnoliopsida</taxon>
        <taxon>eudicotyledons</taxon>
        <taxon>Gunneridae</taxon>
        <taxon>Pentapetalae</taxon>
        <taxon>asterids</taxon>
        <taxon>lamiids</taxon>
        <taxon>Lamiales</taxon>
        <taxon>Phrymaceae</taxon>
        <taxon>Erythranthe</taxon>
    </lineage>
</organism>
<name>A0A022QNS0_ERYGU</name>
<dbReference type="PhylomeDB" id="A0A022QNS0"/>
<feature type="domain" description="Peptidase C1A papain C-terminal" evidence="1">
    <location>
        <begin position="12"/>
        <end position="140"/>
    </location>
</feature>